<protein>
    <submittedName>
        <fullName evidence="1">Uncharacterized protein</fullName>
    </submittedName>
</protein>
<evidence type="ECO:0000313" key="2">
    <source>
        <dbReference type="Proteomes" id="UP000029278"/>
    </source>
</evidence>
<dbReference type="EMBL" id="JMQA01000049">
    <property type="protein sequence ID" value="KFM94118.1"/>
    <property type="molecule type" value="Genomic_DNA"/>
</dbReference>
<keyword evidence="2" id="KW-1185">Reference proteome</keyword>
<name>A0A090Y5W7_PAEMA</name>
<organism evidence="1 2">
    <name type="scientific">Paenibacillus macerans</name>
    <name type="common">Bacillus macerans</name>
    <dbReference type="NCBI Taxonomy" id="44252"/>
    <lineage>
        <taxon>Bacteria</taxon>
        <taxon>Bacillati</taxon>
        <taxon>Bacillota</taxon>
        <taxon>Bacilli</taxon>
        <taxon>Bacillales</taxon>
        <taxon>Paenibacillaceae</taxon>
        <taxon>Paenibacillus</taxon>
    </lineage>
</organism>
<evidence type="ECO:0000313" key="1">
    <source>
        <dbReference type="EMBL" id="KFM94118.1"/>
    </source>
</evidence>
<accession>A0A090Y5W7</accession>
<sequence>MGGWRYRSVRAVWQRRQVLPLGCILYRHEIYLFSPC</sequence>
<comment type="caution">
    <text evidence="1">The sequence shown here is derived from an EMBL/GenBank/DDBJ whole genome shotgun (WGS) entry which is preliminary data.</text>
</comment>
<proteinExistence type="predicted"/>
<dbReference type="Proteomes" id="UP000029278">
    <property type="component" value="Unassembled WGS sequence"/>
</dbReference>
<gene>
    <name evidence="1" type="ORF">DJ90_6461</name>
</gene>
<reference evidence="1 2" key="1">
    <citation type="submission" date="2014-04" db="EMBL/GenBank/DDBJ databases">
        <authorList>
            <person name="Bishop-Lilly K.A."/>
            <person name="Broomall S.M."/>
            <person name="Chain P.S."/>
            <person name="Chertkov O."/>
            <person name="Coyne S.R."/>
            <person name="Daligault H.E."/>
            <person name="Davenport K.W."/>
            <person name="Erkkila T."/>
            <person name="Frey K.G."/>
            <person name="Gibbons H.S."/>
            <person name="Gu W."/>
            <person name="Jaissle J."/>
            <person name="Johnson S.L."/>
            <person name="Koroleva G.I."/>
            <person name="Ladner J.T."/>
            <person name="Lo C.-C."/>
            <person name="Minogue T.D."/>
            <person name="Munk C."/>
            <person name="Palacios G.F."/>
            <person name="Redden C.L."/>
            <person name="Rosenzweig C.N."/>
            <person name="Scholz M.B."/>
            <person name="Teshima H."/>
            <person name="Xu Y."/>
        </authorList>
    </citation>
    <scope>NUCLEOTIDE SEQUENCE [LARGE SCALE GENOMIC DNA]</scope>
    <source>
        <strain evidence="1 2">8244</strain>
    </source>
</reference>
<dbReference type="HOGENOM" id="CLU_3357412_0_0_9"/>
<dbReference type="AlphaFoldDB" id="A0A090Y5W7"/>